<evidence type="ECO:0000313" key="1">
    <source>
        <dbReference type="Proteomes" id="UP000887579"/>
    </source>
</evidence>
<reference evidence="2" key="1">
    <citation type="submission" date="2022-11" db="UniProtKB">
        <authorList>
            <consortium name="WormBaseParasite"/>
        </authorList>
    </citation>
    <scope>IDENTIFICATION</scope>
</reference>
<sequence>MYWKYEALIIYLPRILSLYVFLKALMFFTYQEQMFAAINDTDDDTQTSSSSEGEDDDIVEEEICVISP</sequence>
<organism evidence="1 2">
    <name type="scientific">Panagrolaimus sp. ES5</name>
    <dbReference type="NCBI Taxonomy" id="591445"/>
    <lineage>
        <taxon>Eukaryota</taxon>
        <taxon>Metazoa</taxon>
        <taxon>Ecdysozoa</taxon>
        <taxon>Nematoda</taxon>
        <taxon>Chromadorea</taxon>
        <taxon>Rhabditida</taxon>
        <taxon>Tylenchina</taxon>
        <taxon>Panagrolaimomorpha</taxon>
        <taxon>Panagrolaimoidea</taxon>
        <taxon>Panagrolaimidae</taxon>
        <taxon>Panagrolaimus</taxon>
    </lineage>
</organism>
<protein>
    <submittedName>
        <fullName evidence="2">Uncharacterized protein</fullName>
    </submittedName>
</protein>
<dbReference type="WBParaSite" id="ES5_v2.g8691.t1">
    <property type="protein sequence ID" value="ES5_v2.g8691.t1"/>
    <property type="gene ID" value="ES5_v2.g8691"/>
</dbReference>
<proteinExistence type="predicted"/>
<dbReference type="Proteomes" id="UP000887579">
    <property type="component" value="Unplaced"/>
</dbReference>
<evidence type="ECO:0000313" key="2">
    <source>
        <dbReference type="WBParaSite" id="ES5_v2.g8691.t1"/>
    </source>
</evidence>
<accession>A0AC34GVE2</accession>
<name>A0AC34GVE2_9BILA</name>